<gene>
    <name evidence="2" type="ORF">SNE25_24085</name>
</gene>
<evidence type="ECO:0008006" key="4">
    <source>
        <dbReference type="Google" id="ProtNLM"/>
    </source>
</evidence>
<name>A0ABZ0TML4_9SPHI</name>
<protein>
    <recommendedName>
        <fullName evidence="4">DUF2780 domain-containing protein</fullName>
    </recommendedName>
</protein>
<accession>A0ABZ0TML4</accession>
<reference evidence="2 3" key="1">
    <citation type="submission" date="2023-11" db="EMBL/GenBank/DDBJ databases">
        <title>Analysis of the Genomes of Mucilaginibacter gossypii cycad 4 and M. sabulilitoris SNA2: microbes with the potential for plant growth promotion.</title>
        <authorList>
            <person name="Hirsch A.M."/>
            <person name="Humm E."/>
            <person name="Rubbi M."/>
            <person name="Del Vecchio G."/>
            <person name="Ha S.M."/>
            <person name="Pellegrini M."/>
            <person name="Gunsalus R.P."/>
        </authorList>
    </citation>
    <scope>NUCLEOTIDE SEQUENCE [LARGE SCALE GENOMIC DNA]</scope>
    <source>
        <strain evidence="2 3">SNA2</strain>
    </source>
</reference>
<keyword evidence="3" id="KW-1185">Reference proteome</keyword>
<sequence length="142" mass="14542">MKILLVALALSITTSAAFSQGILKKVQSAAASKNVSTSSLPSLSNISGVKDAIMAKLTPALGLTAVQKPAVSTDVTDYLKSKASIMPLANTDKTAYASKSSSLISGLSGKLKTALTVAQYSKFLGLKPSMPSAGNVLSSLFF</sequence>
<keyword evidence="1" id="KW-0732">Signal</keyword>
<organism evidence="2 3">
    <name type="scientific">Mucilaginibacter sabulilitoris</name>
    <dbReference type="NCBI Taxonomy" id="1173583"/>
    <lineage>
        <taxon>Bacteria</taxon>
        <taxon>Pseudomonadati</taxon>
        <taxon>Bacteroidota</taxon>
        <taxon>Sphingobacteriia</taxon>
        <taxon>Sphingobacteriales</taxon>
        <taxon>Sphingobacteriaceae</taxon>
        <taxon>Mucilaginibacter</taxon>
    </lineage>
</organism>
<feature type="chain" id="PRO_5047549969" description="DUF2780 domain-containing protein" evidence="1">
    <location>
        <begin position="20"/>
        <end position="142"/>
    </location>
</feature>
<feature type="signal peptide" evidence="1">
    <location>
        <begin position="1"/>
        <end position="19"/>
    </location>
</feature>
<evidence type="ECO:0000256" key="1">
    <source>
        <dbReference type="SAM" id="SignalP"/>
    </source>
</evidence>
<proteinExistence type="predicted"/>
<dbReference type="RefSeq" id="WP_321561572.1">
    <property type="nucleotide sequence ID" value="NZ_CP139558.1"/>
</dbReference>
<dbReference type="EMBL" id="CP139558">
    <property type="protein sequence ID" value="WPU92410.1"/>
    <property type="molecule type" value="Genomic_DNA"/>
</dbReference>
<dbReference type="Proteomes" id="UP001324380">
    <property type="component" value="Chromosome"/>
</dbReference>
<evidence type="ECO:0000313" key="2">
    <source>
        <dbReference type="EMBL" id="WPU92410.1"/>
    </source>
</evidence>
<evidence type="ECO:0000313" key="3">
    <source>
        <dbReference type="Proteomes" id="UP001324380"/>
    </source>
</evidence>